<dbReference type="PANTHER" id="PTHR43877">
    <property type="entry name" value="AMINOALKYLPHOSPHONATE N-ACETYLTRANSFERASE-RELATED-RELATED"/>
    <property type="match status" value="1"/>
</dbReference>
<dbReference type="Gene3D" id="3.40.630.30">
    <property type="match status" value="1"/>
</dbReference>
<evidence type="ECO:0000256" key="1">
    <source>
        <dbReference type="ARBA" id="ARBA00022679"/>
    </source>
</evidence>
<evidence type="ECO:0000256" key="2">
    <source>
        <dbReference type="ARBA" id="ARBA00023315"/>
    </source>
</evidence>
<dbReference type="PIRSF" id="PIRSF037663">
    <property type="entry name" value="Acetyltransf_GNAT_prd"/>
    <property type="match status" value="1"/>
</dbReference>
<dbReference type="CDD" id="cd04301">
    <property type="entry name" value="NAT_SF"/>
    <property type="match status" value="1"/>
</dbReference>
<dbReference type="InterPro" id="IPR000182">
    <property type="entry name" value="GNAT_dom"/>
</dbReference>
<dbReference type="RefSeq" id="WP_152355374.1">
    <property type="nucleotide sequence ID" value="NZ_JBKZAQ010000028.1"/>
</dbReference>
<evidence type="ECO:0000259" key="3">
    <source>
        <dbReference type="PROSITE" id="PS51186"/>
    </source>
</evidence>
<dbReference type="SUPFAM" id="SSF55729">
    <property type="entry name" value="Acyl-CoA N-acyltransferases (Nat)"/>
    <property type="match status" value="1"/>
</dbReference>
<evidence type="ECO:0000313" key="5">
    <source>
        <dbReference type="Proteomes" id="UP000440041"/>
    </source>
</evidence>
<dbReference type="Proteomes" id="UP000440041">
    <property type="component" value="Unassembled WGS sequence"/>
</dbReference>
<organism evidence="4 5">
    <name type="scientific">Bifidobacterium apri</name>
    <dbReference type="NCBI Taxonomy" id="1769423"/>
    <lineage>
        <taxon>Bacteria</taxon>
        <taxon>Bacillati</taxon>
        <taxon>Actinomycetota</taxon>
        <taxon>Actinomycetes</taxon>
        <taxon>Bifidobacteriales</taxon>
        <taxon>Bifidobacteriaceae</taxon>
        <taxon>Bifidobacterium</taxon>
    </lineage>
</organism>
<dbReference type="PROSITE" id="PS51186">
    <property type="entry name" value="GNAT"/>
    <property type="match status" value="1"/>
</dbReference>
<dbReference type="OrthoDB" id="1821130at2"/>
<gene>
    <name evidence="4" type="ORF">DSM100238_0770</name>
</gene>
<proteinExistence type="predicted"/>
<dbReference type="Pfam" id="PF00583">
    <property type="entry name" value="Acetyltransf_1"/>
    <property type="match status" value="1"/>
</dbReference>
<dbReference type="InterPro" id="IPR050832">
    <property type="entry name" value="Bact_Acetyltransf"/>
</dbReference>
<dbReference type="InterPro" id="IPR016181">
    <property type="entry name" value="Acyl_CoA_acyltransferase"/>
</dbReference>
<dbReference type="AlphaFoldDB" id="A0A6A2W2I2"/>
<keyword evidence="1 4" id="KW-0808">Transferase</keyword>
<keyword evidence="5" id="KW-1185">Reference proteome</keyword>
<dbReference type="GO" id="GO:0016747">
    <property type="term" value="F:acyltransferase activity, transferring groups other than amino-acyl groups"/>
    <property type="evidence" value="ECO:0007669"/>
    <property type="project" value="InterPro"/>
</dbReference>
<comment type="caution">
    <text evidence="4">The sequence shown here is derived from an EMBL/GenBank/DDBJ whole genome shotgun (WGS) entry which is preliminary data.</text>
</comment>
<feature type="domain" description="N-acetyltransferase" evidence="3">
    <location>
        <begin position="1"/>
        <end position="144"/>
    </location>
</feature>
<dbReference type="EMBL" id="WBSO01000003">
    <property type="protein sequence ID" value="KAB8299736.1"/>
    <property type="molecule type" value="Genomic_DNA"/>
</dbReference>
<dbReference type="InterPro" id="IPR017255">
    <property type="entry name" value="AcTrfase_GNAT_prd"/>
</dbReference>
<evidence type="ECO:0000313" key="4">
    <source>
        <dbReference type="EMBL" id="KAB8299736.1"/>
    </source>
</evidence>
<keyword evidence="2" id="KW-0012">Acyltransferase</keyword>
<protein>
    <submittedName>
        <fullName evidence="4">N-acetyltransferase GCN5</fullName>
    </submittedName>
</protein>
<name>A0A6A2W2I2_9BIFI</name>
<sequence>MIKKMTIDDYEKLFEMWQSTPNMGLRSLDDSKEGISLFLKRNPNTNFVAYDDNKLIGAILSGHDGRRGYIYHTVVLPEYRRQGIATNLVDMAVKSLQEEGITRVCLNVMETNEQGKKFWIDRGWEKKDFLGFYSKSITNKENLPLFSM</sequence>
<reference evidence="4 5" key="1">
    <citation type="submission" date="2019-09" db="EMBL/GenBank/DDBJ databases">
        <title>Characterization of the phylogenetic diversity of two novel species belonging to the genus Bifidobacterium: Bifidobacterium cebidarum sp. nov. and Bifidobacterium leontopitheci sp. nov.</title>
        <authorList>
            <person name="Lugli G.A."/>
            <person name="Duranti S."/>
            <person name="Milani C."/>
            <person name="Turroni F."/>
            <person name="Ventura M."/>
        </authorList>
    </citation>
    <scope>NUCLEOTIDE SEQUENCE [LARGE SCALE GENOMIC DNA]</scope>
    <source>
        <strain evidence="4 5">DSM 100238</strain>
    </source>
</reference>
<accession>A0A6A2W2I2</accession>